<dbReference type="SUPFAM" id="SSF55729">
    <property type="entry name" value="Acyl-CoA N-acyltransferases (Nat)"/>
    <property type="match status" value="1"/>
</dbReference>
<dbReference type="Pfam" id="PF13302">
    <property type="entry name" value="Acetyltransf_3"/>
    <property type="match status" value="1"/>
</dbReference>
<comment type="caution">
    <text evidence="2">The sequence shown here is derived from an EMBL/GenBank/DDBJ whole genome shotgun (WGS) entry which is preliminary data.</text>
</comment>
<accession>A0A3D9FBV6</accession>
<dbReference type="PANTHER" id="PTHR43792">
    <property type="entry name" value="GNAT FAMILY, PUTATIVE (AFU_ORTHOLOGUE AFUA_3G00765)-RELATED-RELATED"/>
    <property type="match status" value="1"/>
</dbReference>
<sequence>MTDRVANAPRIETERLVLREFRREDFDSFCAMITDPEVTQHMGGAMADRSLAWDKFARNAGFWFLLGYGLWIVEEKASGRIAGNLGFGAFERPIDPPLPDTPEGAWVFDTWSHGKGYASEALAAALGWADAHLPNRGYCCIIDPENAPSLALAQKFGFEEVRRASFKGDETVVLERPSR</sequence>
<dbReference type="PANTHER" id="PTHR43792:SF16">
    <property type="entry name" value="N-ACETYLTRANSFERASE DOMAIN-CONTAINING PROTEIN"/>
    <property type="match status" value="1"/>
</dbReference>
<dbReference type="Proteomes" id="UP000256310">
    <property type="component" value="Unassembled WGS sequence"/>
</dbReference>
<evidence type="ECO:0000259" key="1">
    <source>
        <dbReference type="PROSITE" id="PS51186"/>
    </source>
</evidence>
<keyword evidence="2" id="KW-0808">Transferase</keyword>
<keyword evidence="3" id="KW-1185">Reference proteome</keyword>
<dbReference type="InterPro" id="IPR016181">
    <property type="entry name" value="Acyl_CoA_acyltransferase"/>
</dbReference>
<dbReference type="AlphaFoldDB" id="A0A3D9FBV6"/>
<evidence type="ECO:0000313" key="3">
    <source>
        <dbReference type="Proteomes" id="UP000256310"/>
    </source>
</evidence>
<dbReference type="GO" id="GO:0016747">
    <property type="term" value="F:acyltransferase activity, transferring groups other than amino-acyl groups"/>
    <property type="evidence" value="ECO:0007669"/>
    <property type="project" value="InterPro"/>
</dbReference>
<dbReference type="RefSeq" id="WP_162843368.1">
    <property type="nucleotide sequence ID" value="NZ_QRDP01000004.1"/>
</dbReference>
<reference evidence="2 3" key="1">
    <citation type="submission" date="2018-07" db="EMBL/GenBank/DDBJ databases">
        <title>Genomic Encyclopedia of Type Strains, Phase IV (KMG-IV): sequencing the most valuable type-strain genomes for metagenomic binning, comparative biology and taxonomic classification.</title>
        <authorList>
            <person name="Goeker M."/>
        </authorList>
    </citation>
    <scope>NUCLEOTIDE SEQUENCE [LARGE SCALE GENOMIC DNA]</scope>
    <source>
        <strain evidence="2 3">DSM 26725</strain>
    </source>
</reference>
<dbReference type="Gene3D" id="3.40.630.30">
    <property type="match status" value="1"/>
</dbReference>
<protein>
    <submittedName>
        <fullName evidence="2">RimJ/RimL family protein N-acetyltransferase</fullName>
    </submittedName>
</protein>
<dbReference type="PROSITE" id="PS51186">
    <property type="entry name" value="GNAT"/>
    <property type="match status" value="1"/>
</dbReference>
<gene>
    <name evidence="2" type="ORF">DFR46_0145</name>
</gene>
<proteinExistence type="predicted"/>
<dbReference type="InterPro" id="IPR000182">
    <property type="entry name" value="GNAT_dom"/>
</dbReference>
<name>A0A3D9FBV6_9SPHN</name>
<dbReference type="InterPro" id="IPR051531">
    <property type="entry name" value="N-acetyltransferase"/>
</dbReference>
<organism evidence="2 3">
    <name type="scientific">Parasphingopyxis lamellibrachiae</name>
    <dbReference type="NCBI Taxonomy" id="680125"/>
    <lineage>
        <taxon>Bacteria</taxon>
        <taxon>Pseudomonadati</taxon>
        <taxon>Pseudomonadota</taxon>
        <taxon>Alphaproteobacteria</taxon>
        <taxon>Sphingomonadales</taxon>
        <taxon>Sphingomonadaceae</taxon>
        <taxon>Parasphingopyxis</taxon>
    </lineage>
</organism>
<feature type="domain" description="N-acetyltransferase" evidence="1">
    <location>
        <begin position="16"/>
        <end position="179"/>
    </location>
</feature>
<dbReference type="EMBL" id="QRDP01000004">
    <property type="protein sequence ID" value="RED15158.1"/>
    <property type="molecule type" value="Genomic_DNA"/>
</dbReference>
<evidence type="ECO:0000313" key="2">
    <source>
        <dbReference type="EMBL" id="RED15158.1"/>
    </source>
</evidence>